<proteinExistence type="predicted"/>
<protein>
    <submittedName>
        <fullName evidence="2">Uncharacterized protein</fullName>
    </submittedName>
</protein>
<dbReference type="AlphaFoldDB" id="A0AAV1G3T5"/>
<evidence type="ECO:0000313" key="3">
    <source>
        <dbReference type="Proteomes" id="UP001178508"/>
    </source>
</evidence>
<feature type="compositionally biased region" description="Basic and acidic residues" evidence="1">
    <location>
        <begin position="47"/>
        <end position="72"/>
    </location>
</feature>
<evidence type="ECO:0000256" key="1">
    <source>
        <dbReference type="SAM" id="MobiDB-lite"/>
    </source>
</evidence>
<evidence type="ECO:0000313" key="2">
    <source>
        <dbReference type="EMBL" id="CAJ1067649.1"/>
    </source>
</evidence>
<gene>
    <name evidence="2" type="ORF">XNOV1_A006867</name>
</gene>
<sequence>METISAIKSCTYSVTDVKFRKGGVCFLEIMTYGTKCNETATVIRTVTRETDMDKKQSQPDEQREEGQEKDQWKSSAPVIQTKKIQGVSVVTDGLE</sequence>
<reference evidence="2" key="1">
    <citation type="submission" date="2023-08" db="EMBL/GenBank/DDBJ databases">
        <authorList>
            <person name="Alioto T."/>
            <person name="Alioto T."/>
            <person name="Gomez Garrido J."/>
        </authorList>
    </citation>
    <scope>NUCLEOTIDE SEQUENCE</scope>
</reference>
<keyword evidence="3" id="KW-1185">Reference proteome</keyword>
<feature type="region of interest" description="Disordered" evidence="1">
    <location>
        <begin position="47"/>
        <end position="76"/>
    </location>
</feature>
<name>A0AAV1G3T5_XYRNO</name>
<dbReference type="Proteomes" id="UP001178508">
    <property type="component" value="Chromosome 11"/>
</dbReference>
<organism evidence="2 3">
    <name type="scientific">Xyrichtys novacula</name>
    <name type="common">Pearly razorfish</name>
    <name type="synonym">Hemipteronotus novacula</name>
    <dbReference type="NCBI Taxonomy" id="13765"/>
    <lineage>
        <taxon>Eukaryota</taxon>
        <taxon>Metazoa</taxon>
        <taxon>Chordata</taxon>
        <taxon>Craniata</taxon>
        <taxon>Vertebrata</taxon>
        <taxon>Euteleostomi</taxon>
        <taxon>Actinopterygii</taxon>
        <taxon>Neopterygii</taxon>
        <taxon>Teleostei</taxon>
        <taxon>Neoteleostei</taxon>
        <taxon>Acanthomorphata</taxon>
        <taxon>Eupercaria</taxon>
        <taxon>Labriformes</taxon>
        <taxon>Labridae</taxon>
        <taxon>Xyrichtys</taxon>
    </lineage>
</organism>
<dbReference type="EMBL" id="OY660874">
    <property type="protein sequence ID" value="CAJ1067649.1"/>
    <property type="molecule type" value="Genomic_DNA"/>
</dbReference>
<accession>A0AAV1G3T5</accession>